<keyword evidence="10" id="KW-1185">Reference proteome</keyword>
<dbReference type="OrthoDB" id="5777994at2759"/>
<comment type="similarity">
    <text evidence="2">Belongs to the glycosyltransferase 92 family.</text>
</comment>
<dbReference type="Proteomes" id="UP001152747">
    <property type="component" value="Unassembled WGS sequence"/>
</dbReference>
<feature type="chain" id="PRO_5040443645" description="Glycosyltransferase family 92 protein" evidence="8">
    <location>
        <begin position="27"/>
        <end position="887"/>
    </location>
</feature>
<proteinExistence type="inferred from homology"/>
<comment type="subcellular location">
    <subcellularLocation>
        <location evidence="1">Membrane</location>
        <topology evidence="1">Single-pass membrane protein</topology>
    </subcellularLocation>
</comment>
<evidence type="ECO:0000256" key="3">
    <source>
        <dbReference type="ARBA" id="ARBA00022676"/>
    </source>
</evidence>
<keyword evidence="5" id="KW-0812">Transmembrane</keyword>
<dbReference type="GO" id="GO:0016757">
    <property type="term" value="F:glycosyltransferase activity"/>
    <property type="evidence" value="ECO:0007669"/>
    <property type="project" value="UniProtKB-KW"/>
</dbReference>
<reference evidence="9" key="1">
    <citation type="submission" date="2022-11" db="EMBL/GenBank/DDBJ databases">
        <authorList>
            <person name="Kikuchi T."/>
        </authorList>
    </citation>
    <scope>NUCLEOTIDE SEQUENCE</scope>
    <source>
        <strain evidence="9">PS1010</strain>
    </source>
</reference>
<feature type="signal peptide" evidence="8">
    <location>
        <begin position="1"/>
        <end position="26"/>
    </location>
</feature>
<protein>
    <recommendedName>
        <fullName evidence="11">Glycosyltransferase family 92 protein</fullName>
    </recommendedName>
</protein>
<evidence type="ECO:0000256" key="2">
    <source>
        <dbReference type="ARBA" id="ARBA00007647"/>
    </source>
</evidence>
<evidence type="ECO:0008006" key="11">
    <source>
        <dbReference type="Google" id="ProtNLM"/>
    </source>
</evidence>
<dbReference type="AlphaFoldDB" id="A0A9P1N505"/>
<evidence type="ECO:0000313" key="9">
    <source>
        <dbReference type="EMBL" id="CAI5451328.1"/>
    </source>
</evidence>
<comment type="caution">
    <text evidence="9">The sequence shown here is derived from an EMBL/GenBank/DDBJ whole genome shotgun (WGS) entry which is preliminary data.</text>
</comment>
<sequence length="887" mass="104031">MVNFRTFFSLVLFLIFFYLFFRKADEENFEHLPHFEQRDDYKAFITSSYFYEKSESLGDNAFALVMSMTGSKIRKGWMSLEQWNFLNVPILTIRAKNATNSIVVRTKFLRITPHEICEIISIFATFTLIPNITTISMIGDNGITDIPIQIPSMEKHDVVICINPMFLGEQWQNFLFISHLYRKFEGFINLYYISAIESFYYLMKEYEKEGYLTIQPWASVKFRDVPQNIIDPYREIEYTNQASANTDCLLKYKETAKFITFLDLNEIIIPRRLPTFLQEFQSAVWNWKKTVYIYYHKEHVEALTVRDANIYSFSKMFKSMKQTEIFLPGKIILNPKNANYTWLYGPPIIPNGFGTVMNRKTALINMKIKWLHHHKEDVQERQYDSALDNYMSSDDLADIDSEIRRTYYILLSKSNNTRILQHTHTFIHSVYYYKNSKSLGKNAIAIVATMNKRTVPIITDMKIDLIATDSDGNQMKTKATLTSENLLSERCDYLMILAQANTLNNMAKLEIESVGSRTLIPFKYPIRKASKPVIFCVSPQFAAEQWQVFLTQVHIAKKYGAHLHIYVVSMIESYFELLREYEKLGYISIEPWLTIKFAEHNEPVLEPNSNVELRAQTAAHTDCILMYKESASFIGSLDLDDILIPINSRSYYEEFEKEHMNSILISAVNYVKRDYETVKSPFLNEFSITNILKYSKPLNTNDTGKSFARPTRYNSSWAHWSRNADLVLQYLTPDNFQPVYRKIKFKNSGMFHIKTIKFADRPTLYQRKEADLKSIINLVDLEEIEMDLKKHLNLPQIKSISNRLPKDDFYINIIFNCYNQSFYHMRDTDNFNPDFTCVNAYYCELPQRDEYPCIHSDANYKSGPSMIPITYHFAENHGFSRNIGCYQ</sequence>
<name>A0A9P1N505_9PELO</name>
<evidence type="ECO:0000256" key="6">
    <source>
        <dbReference type="ARBA" id="ARBA00022989"/>
    </source>
</evidence>
<evidence type="ECO:0000313" key="10">
    <source>
        <dbReference type="Proteomes" id="UP001152747"/>
    </source>
</evidence>
<dbReference type="InterPro" id="IPR008166">
    <property type="entry name" value="Glyco_transf_92"/>
</dbReference>
<dbReference type="EMBL" id="CANHGI010000005">
    <property type="protein sequence ID" value="CAI5451328.1"/>
    <property type="molecule type" value="Genomic_DNA"/>
</dbReference>
<keyword evidence="6" id="KW-1133">Transmembrane helix</keyword>
<evidence type="ECO:0000256" key="1">
    <source>
        <dbReference type="ARBA" id="ARBA00004167"/>
    </source>
</evidence>
<organism evidence="9 10">
    <name type="scientific">Caenorhabditis angaria</name>
    <dbReference type="NCBI Taxonomy" id="860376"/>
    <lineage>
        <taxon>Eukaryota</taxon>
        <taxon>Metazoa</taxon>
        <taxon>Ecdysozoa</taxon>
        <taxon>Nematoda</taxon>
        <taxon>Chromadorea</taxon>
        <taxon>Rhabditida</taxon>
        <taxon>Rhabditina</taxon>
        <taxon>Rhabditomorpha</taxon>
        <taxon>Rhabditoidea</taxon>
        <taxon>Rhabditidae</taxon>
        <taxon>Peloderinae</taxon>
        <taxon>Caenorhabditis</taxon>
    </lineage>
</organism>
<dbReference type="InterPro" id="IPR052012">
    <property type="entry name" value="GTase_92"/>
</dbReference>
<evidence type="ECO:0000256" key="4">
    <source>
        <dbReference type="ARBA" id="ARBA00022679"/>
    </source>
</evidence>
<keyword evidence="4" id="KW-0808">Transferase</keyword>
<keyword evidence="8" id="KW-0732">Signal</keyword>
<evidence type="ECO:0000256" key="8">
    <source>
        <dbReference type="SAM" id="SignalP"/>
    </source>
</evidence>
<dbReference type="PANTHER" id="PTHR21645">
    <property type="entry name" value="GLYCOSYLTRANSFERASE FAMILY 92 PROTEIN"/>
    <property type="match status" value="1"/>
</dbReference>
<dbReference type="GO" id="GO:0016020">
    <property type="term" value="C:membrane"/>
    <property type="evidence" value="ECO:0007669"/>
    <property type="project" value="UniProtKB-SubCell"/>
</dbReference>
<dbReference type="Pfam" id="PF01697">
    <property type="entry name" value="Glyco_transf_92"/>
    <property type="match status" value="2"/>
</dbReference>
<accession>A0A9P1N505</accession>
<evidence type="ECO:0000256" key="5">
    <source>
        <dbReference type="ARBA" id="ARBA00022692"/>
    </source>
</evidence>
<keyword evidence="3" id="KW-0328">Glycosyltransferase</keyword>
<keyword evidence="7" id="KW-0472">Membrane</keyword>
<gene>
    <name evidence="9" type="ORF">CAMP_LOCUS13965</name>
</gene>
<evidence type="ECO:0000256" key="7">
    <source>
        <dbReference type="ARBA" id="ARBA00023136"/>
    </source>
</evidence>
<dbReference type="PANTHER" id="PTHR21645:SF22">
    <property type="entry name" value="GLYCOSYLTRANSFERASE FAMILY 92 PROTEIN"/>
    <property type="match status" value="1"/>
</dbReference>